<reference evidence="1 2" key="1">
    <citation type="submission" date="2023-11" db="EMBL/GenBank/DDBJ databases">
        <title>MicrobeMod: A computational toolkit for identifying prokaryotic methylation and restriction-modification with nanopore sequencing.</title>
        <authorList>
            <person name="Crits-Christoph A."/>
            <person name="Kang S.C."/>
            <person name="Lee H."/>
            <person name="Ostrov N."/>
        </authorList>
    </citation>
    <scope>NUCLEOTIDE SEQUENCE [LARGE SCALE GENOMIC DNA]</scope>
    <source>
        <strain evidence="1 2">ATCC BAA-805</strain>
    </source>
</reference>
<dbReference type="Proteomes" id="UP001324794">
    <property type="component" value="Chromosome"/>
</dbReference>
<organism evidence="1 2">
    <name type="scientific">Vreelandella neptunia</name>
    <dbReference type="NCBI Taxonomy" id="115551"/>
    <lineage>
        <taxon>Bacteria</taxon>
        <taxon>Pseudomonadati</taxon>
        <taxon>Pseudomonadota</taxon>
        <taxon>Gammaproteobacteria</taxon>
        <taxon>Oceanospirillales</taxon>
        <taxon>Halomonadaceae</taxon>
        <taxon>Vreelandella</taxon>
    </lineage>
</organism>
<accession>A0ABZ0YJU3</accession>
<sequence>MAFEHRIALPMADMAPFFRFSGTLFNAYPVWNFAQSRMLGQSALIAPLAW</sequence>
<gene>
    <name evidence="1" type="ORF">SR894_19820</name>
</gene>
<evidence type="ECO:0000313" key="1">
    <source>
        <dbReference type="EMBL" id="WQH12373.1"/>
    </source>
</evidence>
<evidence type="ECO:0000313" key="2">
    <source>
        <dbReference type="Proteomes" id="UP001324794"/>
    </source>
</evidence>
<keyword evidence="2" id="KW-1185">Reference proteome</keyword>
<proteinExistence type="predicted"/>
<dbReference type="EMBL" id="CP140255">
    <property type="protein sequence ID" value="WQH12373.1"/>
    <property type="molecule type" value="Genomic_DNA"/>
</dbReference>
<protein>
    <submittedName>
        <fullName evidence="1">Uncharacterized protein</fullName>
    </submittedName>
</protein>
<name>A0ABZ0YJU3_9GAMM</name>